<dbReference type="AlphaFoldDB" id="A0A512MCD9"/>
<dbReference type="GO" id="GO:0016788">
    <property type="term" value="F:hydrolase activity, acting on ester bonds"/>
    <property type="evidence" value="ECO:0007669"/>
    <property type="project" value="InterPro"/>
</dbReference>
<dbReference type="Proteomes" id="UP000321577">
    <property type="component" value="Unassembled WGS sequence"/>
</dbReference>
<dbReference type="EMBL" id="BKAG01000029">
    <property type="protein sequence ID" value="GEP44403.1"/>
    <property type="molecule type" value="Genomic_DNA"/>
</dbReference>
<gene>
    <name evidence="2" type="ORF">BGE01nite_36940</name>
</gene>
<feature type="domain" description="Glycosyl hydrolase family 98 putative carbohydrate-binding module" evidence="1">
    <location>
        <begin position="354"/>
        <end position="456"/>
    </location>
</feature>
<sequence>MNPQAPLHPETRDDLRQETTHTRVYSLSMTTRLLPRITLITALLIPALMPHEAQAWGQPHLAITKAALDTLPSWQKDLLGPEFKDLSAKHCLIPDNVYTDKENAKYAAMESSPGEVYLQKLHLPQAEQTVNRESLRYFMEKAVTSFKAGKVNEAARYMGTICHVLEDFGSPSHTIPGDNQFTLLQQFMPSTTVMEGKLLHGPIENGDFTVSIEGYQPRLLGTSIEEASWRLLHRVHEGIINARSTTLPIIQALYAGDDQAKLTQQLKAATKDAQIVADAMHTILCLGADKFDAEARKACDRASISTFWPIEAVHLYYPQSHFFSSPYWGHACSDAVMEGGAKKLPIKLRVADAEEKTFTEGIGTGMGKALTFHLPKSVYKRFIVLAGLQSGIGAKGRVEFTLLGDGKPLGSAIVNGGDPAHAFECDVSTVSLLQLNAVNRGLDPKSNYAVWAEPVLRK</sequence>
<dbReference type="Gene3D" id="2.60.120.1060">
    <property type="entry name" value="NPCBM/NEW2 domain"/>
    <property type="match status" value="1"/>
</dbReference>
<dbReference type="Gene3D" id="1.10.575.10">
    <property type="entry name" value="P1 Nuclease"/>
    <property type="match status" value="1"/>
</dbReference>
<dbReference type="OrthoDB" id="178378at2"/>
<dbReference type="InterPro" id="IPR008979">
    <property type="entry name" value="Galactose-bd-like_sf"/>
</dbReference>
<dbReference type="InterPro" id="IPR038637">
    <property type="entry name" value="NPCBM_sf"/>
</dbReference>
<dbReference type="SUPFAM" id="SSF49785">
    <property type="entry name" value="Galactose-binding domain-like"/>
    <property type="match status" value="1"/>
</dbReference>
<comment type="caution">
    <text evidence="2">The sequence shown here is derived from an EMBL/GenBank/DDBJ whole genome shotgun (WGS) entry which is preliminary data.</text>
</comment>
<evidence type="ECO:0000259" key="1">
    <source>
        <dbReference type="Pfam" id="PF08305"/>
    </source>
</evidence>
<evidence type="ECO:0000313" key="2">
    <source>
        <dbReference type="EMBL" id="GEP44403.1"/>
    </source>
</evidence>
<dbReference type="Pfam" id="PF08305">
    <property type="entry name" value="NPCBM"/>
    <property type="match status" value="1"/>
</dbReference>
<organism evidence="2 3">
    <name type="scientific">Brevifollis gellanilyticus</name>
    <dbReference type="NCBI Taxonomy" id="748831"/>
    <lineage>
        <taxon>Bacteria</taxon>
        <taxon>Pseudomonadati</taxon>
        <taxon>Verrucomicrobiota</taxon>
        <taxon>Verrucomicrobiia</taxon>
        <taxon>Verrucomicrobiales</taxon>
        <taxon>Verrucomicrobiaceae</taxon>
    </lineage>
</organism>
<proteinExistence type="predicted"/>
<evidence type="ECO:0000313" key="3">
    <source>
        <dbReference type="Proteomes" id="UP000321577"/>
    </source>
</evidence>
<name>A0A512MCD9_9BACT</name>
<reference evidence="2 3" key="1">
    <citation type="submission" date="2019-07" db="EMBL/GenBank/DDBJ databases">
        <title>Whole genome shotgun sequence of Brevifollis gellanilyticus NBRC 108608.</title>
        <authorList>
            <person name="Hosoyama A."/>
            <person name="Uohara A."/>
            <person name="Ohji S."/>
            <person name="Ichikawa N."/>
        </authorList>
    </citation>
    <scope>NUCLEOTIDE SEQUENCE [LARGE SCALE GENOMIC DNA]</scope>
    <source>
        <strain evidence="2 3">NBRC 108608</strain>
    </source>
</reference>
<protein>
    <recommendedName>
        <fullName evidence="1">Glycosyl hydrolase family 98 putative carbohydrate-binding module domain-containing protein</fullName>
    </recommendedName>
</protein>
<accession>A0A512MCD9</accession>
<dbReference type="InterPro" id="IPR008947">
    <property type="entry name" value="PLipase_C/P1_nuclease_dom_sf"/>
</dbReference>
<dbReference type="InterPro" id="IPR013222">
    <property type="entry name" value="Glyco_hyd_98_carb-bd"/>
</dbReference>
<keyword evidence="3" id="KW-1185">Reference proteome</keyword>
<dbReference type="SUPFAM" id="SSF48537">
    <property type="entry name" value="Phospholipase C/P1 nuclease"/>
    <property type="match status" value="1"/>
</dbReference>